<evidence type="ECO:0000313" key="1">
    <source>
        <dbReference type="EMBL" id="CAI8614800.1"/>
    </source>
</evidence>
<evidence type="ECO:0000313" key="2">
    <source>
        <dbReference type="Proteomes" id="UP001157006"/>
    </source>
</evidence>
<keyword evidence="2" id="KW-1185">Reference proteome</keyword>
<reference evidence="1 2" key="1">
    <citation type="submission" date="2023-01" db="EMBL/GenBank/DDBJ databases">
        <authorList>
            <person name="Kreplak J."/>
        </authorList>
    </citation>
    <scope>NUCLEOTIDE SEQUENCE [LARGE SCALE GENOMIC DNA]</scope>
</reference>
<proteinExistence type="predicted"/>
<accession>A0AAV1AWN5</accession>
<dbReference type="Proteomes" id="UP001157006">
    <property type="component" value="Chromosome 5"/>
</dbReference>
<protein>
    <submittedName>
        <fullName evidence="1">Uncharacterized protein</fullName>
    </submittedName>
</protein>
<organism evidence="1 2">
    <name type="scientific">Vicia faba</name>
    <name type="common">Broad bean</name>
    <name type="synonym">Faba vulgaris</name>
    <dbReference type="NCBI Taxonomy" id="3906"/>
    <lineage>
        <taxon>Eukaryota</taxon>
        <taxon>Viridiplantae</taxon>
        <taxon>Streptophyta</taxon>
        <taxon>Embryophyta</taxon>
        <taxon>Tracheophyta</taxon>
        <taxon>Spermatophyta</taxon>
        <taxon>Magnoliopsida</taxon>
        <taxon>eudicotyledons</taxon>
        <taxon>Gunneridae</taxon>
        <taxon>Pentapetalae</taxon>
        <taxon>rosids</taxon>
        <taxon>fabids</taxon>
        <taxon>Fabales</taxon>
        <taxon>Fabaceae</taxon>
        <taxon>Papilionoideae</taxon>
        <taxon>50 kb inversion clade</taxon>
        <taxon>NPAAA clade</taxon>
        <taxon>Hologalegina</taxon>
        <taxon>IRL clade</taxon>
        <taxon>Fabeae</taxon>
        <taxon>Vicia</taxon>
    </lineage>
</organism>
<sequence length="250" mass="28757">MPNFIPGGSDGGRESVIKQLNAACSSLIAIGFREELFTLNNLHNYGYTETKFLDLIQPIPFITDLRALRFLFNTARQSLYHLSVTPPPNEFCDFVNCINWIKSELSDRMQKGEISKVDIAIARKLVDSAAPLMKERKRFQSAIDELKKRQMMLETESARISGELKLKLGPIYEYEEPSIAELRIECYHLYEKDCRFRGIPFIPTLDEMECENLVAVFGGTAKERHFINFLNDPVRKELIETYFNGILFKG</sequence>
<gene>
    <name evidence="1" type="ORF">VFH_V147440</name>
</gene>
<name>A0AAV1AWN5_VICFA</name>
<dbReference type="AlphaFoldDB" id="A0AAV1AWN5"/>
<dbReference type="EMBL" id="OX451740">
    <property type="protein sequence ID" value="CAI8614800.1"/>
    <property type="molecule type" value="Genomic_DNA"/>
</dbReference>